<dbReference type="PANTHER" id="PTHR30383">
    <property type="entry name" value="THIOESTERASE 1/PROTEASE 1/LYSOPHOSPHOLIPASE L1"/>
    <property type="match status" value="1"/>
</dbReference>
<dbReference type="InterPro" id="IPR036514">
    <property type="entry name" value="SGNH_hydro_sf"/>
</dbReference>
<dbReference type="RefSeq" id="WP_301726607.1">
    <property type="nucleotide sequence ID" value="NZ_JAUJWW010000005.1"/>
</dbReference>
<evidence type="ECO:0000313" key="3">
    <source>
        <dbReference type="Proteomes" id="UP001172054"/>
    </source>
</evidence>
<evidence type="ECO:0000259" key="1">
    <source>
        <dbReference type="Pfam" id="PF13472"/>
    </source>
</evidence>
<name>A0ABT8MT57_9BACL</name>
<dbReference type="Proteomes" id="UP001172054">
    <property type="component" value="Unassembled WGS sequence"/>
</dbReference>
<reference evidence="2 3" key="1">
    <citation type="submission" date="2023-06" db="EMBL/GenBank/DDBJ databases">
        <title>Novel species in genus Planococcus.</title>
        <authorList>
            <person name="Ning S."/>
        </authorList>
    </citation>
    <scope>NUCLEOTIDE SEQUENCE [LARGE SCALE GENOMIC DNA]</scope>
    <source>
        <strain evidence="2 3">N064</strain>
    </source>
</reference>
<dbReference type="PANTHER" id="PTHR30383:SF5">
    <property type="entry name" value="SGNH HYDROLASE-TYPE ESTERASE DOMAIN-CONTAINING PROTEIN"/>
    <property type="match status" value="1"/>
</dbReference>
<accession>A0ABT8MT57</accession>
<dbReference type="SUPFAM" id="SSF52266">
    <property type="entry name" value="SGNH hydrolase"/>
    <property type="match status" value="1"/>
</dbReference>
<proteinExistence type="predicted"/>
<comment type="caution">
    <text evidence="2">The sequence shown here is derived from an EMBL/GenBank/DDBJ whole genome shotgun (WGS) entry which is preliminary data.</text>
</comment>
<dbReference type="InterPro" id="IPR013830">
    <property type="entry name" value="SGNH_hydro"/>
</dbReference>
<dbReference type="Gene3D" id="3.40.50.1110">
    <property type="entry name" value="SGNH hydrolase"/>
    <property type="match status" value="1"/>
</dbReference>
<dbReference type="Pfam" id="PF13472">
    <property type="entry name" value="Lipase_GDSL_2"/>
    <property type="match status" value="1"/>
</dbReference>
<protein>
    <submittedName>
        <fullName evidence="2">GDSL-type esterase/lipase family protein</fullName>
    </submittedName>
</protein>
<keyword evidence="3" id="KW-1185">Reference proteome</keyword>
<feature type="domain" description="SGNH hydrolase-type esterase" evidence="1">
    <location>
        <begin position="33"/>
        <end position="208"/>
    </location>
</feature>
<evidence type="ECO:0000313" key="2">
    <source>
        <dbReference type="EMBL" id="MDN7228090.1"/>
    </source>
</evidence>
<gene>
    <name evidence="2" type="ORF">QWY15_12350</name>
</gene>
<organism evidence="2 3">
    <name type="scientific">Planococcus liqunii</name>
    <dbReference type="NCBI Taxonomy" id="3058394"/>
    <lineage>
        <taxon>Bacteria</taxon>
        <taxon>Bacillati</taxon>
        <taxon>Bacillota</taxon>
        <taxon>Bacilli</taxon>
        <taxon>Bacillales</taxon>
        <taxon>Caryophanaceae</taxon>
        <taxon>Planococcus</taxon>
    </lineage>
</organism>
<dbReference type="InterPro" id="IPR051532">
    <property type="entry name" value="Ester_Hydrolysis_Enzymes"/>
</dbReference>
<sequence length="233" mass="26163">MEKSAQKGAPLTEAPLANLQQQKNLFHINHIVILGDSVAYGYGTKGGISKYLKESFLHSKITNLGINGLTSNGMVERLRSGVWDKVIATADLVLINIGGNDLLHGFRGQGAKGLVRQFTVIKRTFRQNLLETYRHLRGLNENIIIVQNNLYNSMKKEVQYFGFTDLLLRLWNSAIGEKGVIVSKTDLMGKNPEIWLDSIHPNDEGYKLMHELLMKTLSSTGFVYHPTENNQHS</sequence>
<dbReference type="EMBL" id="JAUJWW010000005">
    <property type="protein sequence ID" value="MDN7228090.1"/>
    <property type="molecule type" value="Genomic_DNA"/>
</dbReference>